<keyword evidence="4" id="KW-0732">Signal</keyword>
<evidence type="ECO:0008006" key="7">
    <source>
        <dbReference type="Google" id="ProtNLM"/>
    </source>
</evidence>
<protein>
    <recommendedName>
        <fullName evidence="7">GDSL esterase/lipase</fullName>
    </recommendedName>
</protein>
<dbReference type="EMBL" id="BSYO01000028">
    <property type="protein sequence ID" value="GMH24991.1"/>
    <property type="molecule type" value="Genomic_DNA"/>
</dbReference>
<dbReference type="InterPro" id="IPR051058">
    <property type="entry name" value="GDSL_Est/Lipase"/>
</dbReference>
<evidence type="ECO:0000256" key="2">
    <source>
        <dbReference type="ARBA" id="ARBA00022801"/>
    </source>
</evidence>
<feature type="signal peptide" evidence="4">
    <location>
        <begin position="1"/>
        <end position="21"/>
    </location>
</feature>
<keyword evidence="2" id="KW-0378">Hydrolase</keyword>
<gene>
    <name evidence="5" type="ORF">Nepgr_026834</name>
</gene>
<comment type="caution">
    <text evidence="5">The sequence shown here is derived from an EMBL/GenBank/DDBJ whole genome shotgun (WGS) entry which is preliminary data.</text>
</comment>
<evidence type="ECO:0000313" key="5">
    <source>
        <dbReference type="EMBL" id="GMH24991.1"/>
    </source>
</evidence>
<organism evidence="5 6">
    <name type="scientific">Nepenthes gracilis</name>
    <name type="common">Slender pitcher plant</name>
    <dbReference type="NCBI Taxonomy" id="150966"/>
    <lineage>
        <taxon>Eukaryota</taxon>
        <taxon>Viridiplantae</taxon>
        <taxon>Streptophyta</taxon>
        <taxon>Embryophyta</taxon>
        <taxon>Tracheophyta</taxon>
        <taxon>Spermatophyta</taxon>
        <taxon>Magnoliopsida</taxon>
        <taxon>eudicotyledons</taxon>
        <taxon>Gunneridae</taxon>
        <taxon>Pentapetalae</taxon>
        <taxon>Caryophyllales</taxon>
        <taxon>Nepenthaceae</taxon>
        <taxon>Nepenthes</taxon>
    </lineage>
</organism>
<sequence>MGIVSLLLLLMVFESTGTSTAQMVPAMFVFGDSLVDVGNNNYLEISLAKANFPHNGIDFPSHRPTGRFSNGKNSADFLAEKLGLPSSPPYLSLVHNKSTNFLAGVSFASGGAGIFNGTAQIFGQSIPMTKQIDYFAAVREEMVEQLGETGAEKVLSTALFAVVIGSNDILGHFSSDSNSSSGSGSGGATTTTAEQMVSSMIVTIEQQLKRIYDLGGRKYAMIGVGAVGCCPTQRARSQTMECNAVANHWATEYNRGLVLVLEQLSSELHGFVYSYFDTYTAFSNFIQNPSNYGFKEVKAACCGLGTLKAQVACLPISSYCSNRSDHVFWDLFHPTEAASRLFVGMAFDGSGQFASPVNLRQLIAA</sequence>
<reference evidence="5" key="1">
    <citation type="submission" date="2023-05" db="EMBL/GenBank/DDBJ databases">
        <title>Nepenthes gracilis genome sequencing.</title>
        <authorList>
            <person name="Fukushima K."/>
        </authorList>
    </citation>
    <scope>NUCLEOTIDE SEQUENCE</scope>
    <source>
        <strain evidence="5">SING2019-196</strain>
    </source>
</reference>
<dbReference type="GO" id="GO:0016788">
    <property type="term" value="F:hydrolase activity, acting on ester bonds"/>
    <property type="evidence" value="ECO:0007669"/>
    <property type="project" value="InterPro"/>
</dbReference>
<evidence type="ECO:0000256" key="4">
    <source>
        <dbReference type="SAM" id="SignalP"/>
    </source>
</evidence>
<dbReference type="AlphaFoldDB" id="A0AAD3Y2X2"/>
<dbReference type="PANTHER" id="PTHR45648:SF106">
    <property type="entry name" value="ANTHER-SPECIFIC PROLINE-RICH PROTEIN APG"/>
    <property type="match status" value="1"/>
</dbReference>
<comment type="similarity">
    <text evidence="1">Belongs to the 'GDSL' lipolytic enzyme family.</text>
</comment>
<dbReference type="Proteomes" id="UP001279734">
    <property type="component" value="Unassembled WGS sequence"/>
</dbReference>
<keyword evidence="3" id="KW-0443">Lipid metabolism</keyword>
<dbReference type="InterPro" id="IPR001087">
    <property type="entry name" value="GDSL"/>
</dbReference>
<accession>A0AAD3Y2X2</accession>
<dbReference type="GO" id="GO:0016042">
    <property type="term" value="P:lipid catabolic process"/>
    <property type="evidence" value="ECO:0007669"/>
    <property type="project" value="UniProtKB-KW"/>
</dbReference>
<dbReference type="Gene3D" id="3.40.50.1110">
    <property type="entry name" value="SGNH hydrolase"/>
    <property type="match status" value="1"/>
</dbReference>
<evidence type="ECO:0000313" key="6">
    <source>
        <dbReference type="Proteomes" id="UP001279734"/>
    </source>
</evidence>
<dbReference type="InterPro" id="IPR036514">
    <property type="entry name" value="SGNH_hydro_sf"/>
</dbReference>
<name>A0AAD3Y2X2_NEPGR</name>
<keyword evidence="3" id="KW-0442">Lipid degradation</keyword>
<dbReference type="PANTHER" id="PTHR45648">
    <property type="entry name" value="GDSL LIPASE/ACYLHYDROLASE FAMILY PROTEIN (AFU_ORTHOLOGUE AFUA_4G14700)"/>
    <property type="match status" value="1"/>
</dbReference>
<evidence type="ECO:0000256" key="1">
    <source>
        <dbReference type="ARBA" id="ARBA00008668"/>
    </source>
</evidence>
<dbReference type="InterPro" id="IPR035669">
    <property type="entry name" value="SGNH_plant_lipase-like"/>
</dbReference>
<feature type="chain" id="PRO_5042273561" description="GDSL esterase/lipase" evidence="4">
    <location>
        <begin position="22"/>
        <end position="365"/>
    </location>
</feature>
<evidence type="ECO:0000256" key="3">
    <source>
        <dbReference type="ARBA" id="ARBA00022963"/>
    </source>
</evidence>
<dbReference type="CDD" id="cd01837">
    <property type="entry name" value="SGNH_plant_lipase_like"/>
    <property type="match status" value="1"/>
</dbReference>
<proteinExistence type="inferred from homology"/>
<dbReference type="Pfam" id="PF00657">
    <property type="entry name" value="Lipase_GDSL"/>
    <property type="match status" value="1"/>
</dbReference>
<keyword evidence="6" id="KW-1185">Reference proteome</keyword>